<keyword evidence="6" id="KW-0238">DNA-binding</keyword>
<evidence type="ECO:0000256" key="3">
    <source>
        <dbReference type="ARBA" id="ARBA00022618"/>
    </source>
</evidence>
<evidence type="ECO:0000256" key="5">
    <source>
        <dbReference type="ARBA" id="ARBA00022908"/>
    </source>
</evidence>
<evidence type="ECO:0000256" key="7">
    <source>
        <dbReference type="ARBA" id="ARBA00023172"/>
    </source>
</evidence>
<dbReference type="GO" id="GO:0015074">
    <property type="term" value="P:DNA integration"/>
    <property type="evidence" value="ECO:0007669"/>
    <property type="project" value="UniProtKB-KW"/>
</dbReference>
<dbReference type="InterPro" id="IPR044068">
    <property type="entry name" value="CB"/>
</dbReference>
<dbReference type="InterPro" id="IPR004107">
    <property type="entry name" value="Integrase_SAM-like_N"/>
</dbReference>
<dbReference type="HAMAP" id="MF_01808">
    <property type="entry name" value="Recomb_XerC_XerD"/>
    <property type="match status" value="1"/>
</dbReference>
<keyword evidence="5" id="KW-0229">DNA integration</keyword>
<feature type="domain" description="Core-binding (CB)" evidence="10">
    <location>
        <begin position="1"/>
        <end position="85"/>
    </location>
</feature>
<dbReference type="GO" id="GO:0005737">
    <property type="term" value="C:cytoplasm"/>
    <property type="evidence" value="ECO:0007669"/>
    <property type="project" value="UniProtKB-SubCell"/>
</dbReference>
<dbReference type="PANTHER" id="PTHR30349">
    <property type="entry name" value="PHAGE INTEGRASE-RELATED"/>
    <property type="match status" value="1"/>
</dbReference>
<dbReference type="InterPro" id="IPR013762">
    <property type="entry name" value="Integrase-like_cat_sf"/>
</dbReference>
<organism evidence="11">
    <name type="scientific">gut metagenome</name>
    <dbReference type="NCBI Taxonomy" id="749906"/>
    <lineage>
        <taxon>unclassified sequences</taxon>
        <taxon>metagenomes</taxon>
        <taxon>organismal metagenomes</taxon>
    </lineage>
</organism>
<keyword evidence="2" id="KW-0963">Cytoplasm</keyword>
<dbReference type="PANTHER" id="PTHR30349:SF77">
    <property type="entry name" value="TYROSINE RECOMBINASE XERC"/>
    <property type="match status" value="1"/>
</dbReference>
<dbReference type="EMBL" id="AMCI01001030">
    <property type="protein sequence ID" value="EJX06879.1"/>
    <property type="molecule type" value="Genomic_DNA"/>
</dbReference>
<evidence type="ECO:0000256" key="2">
    <source>
        <dbReference type="ARBA" id="ARBA00022490"/>
    </source>
</evidence>
<gene>
    <name evidence="11" type="ORF">EVA_05011</name>
</gene>
<dbReference type="GO" id="GO:0006310">
    <property type="term" value="P:DNA recombination"/>
    <property type="evidence" value="ECO:0007669"/>
    <property type="project" value="UniProtKB-KW"/>
</dbReference>
<dbReference type="InterPro" id="IPR011010">
    <property type="entry name" value="DNA_brk_join_enz"/>
</dbReference>
<proteinExistence type="inferred from homology"/>
<evidence type="ECO:0000259" key="10">
    <source>
        <dbReference type="PROSITE" id="PS51900"/>
    </source>
</evidence>
<dbReference type="PROSITE" id="PS51900">
    <property type="entry name" value="CB"/>
    <property type="match status" value="1"/>
</dbReference>
<dbReference type="Gene3D" id="1.10.150.130">
    <property type="match status" value="1"/>
</dbReference>
<evidence type="ECO:0000256" key="6">
    <source>
        <dbReference type="ARBA" id="ARBA00023125"/>
    </source>
</evidence>
<reference evidence="11" key="1">
    <citation type="journal article" date="2012" name="PLoS ONE">
        <title>Gene sets for utilization of primary and secondary nutrition supplies in the distal gut of endangered iberian lynx.</title>
        <authorList>
            <person name="Alcaide M."/>
            <person name="Messina E."/>
            <person name="Richter M."/>
            <person name="Bargiela R."/>
            <person name="Peplies J."/>
            <person name="Huws S.A."/>
            <person name="Newbold C.J."/>
            <person name="Golyshin P.N."/>
            <person name="Simon M.A."/>
            <person name="Lopez G."/>
            <person name="Yakimov M.M."/>
            <person name="Ferrer M."/>
        </authorList>
    </citation>
    <scope>NUCLEOTIDE SEQUENCE</scope>
</reference>
<dbReference type="InterPro" id="IPR023009">
    <property type="entry name" value="Tyrosine_recombinase_XerC/XerD"/>
</dbReference>
<comment type="subcellular location">
    <subcellularLocation>
        <location evidence="1">Cytoplasm</location>
    </subcellularLocation>
</comment>
<dbReference type="Pfam" id="PF00589">
    <property type="entry name" value="Phage_integrase"/>
    <property type="match status" value="1"/>
</dbReference>
<evidence type="ECO:0000256" key="8">
    <source>
        <dbReference type="ARBA" id="ARBA00023306"/>
    </source>
</evidence>
<evidence type="ECO:0000256" key="4">
    <source>
        <dbReference type="ARBA" id="ARBA00022829"/>
    </source>
</evidence>
<accession>J9GIC2</accession>
<dbReference type="PROSITE" id="PS51898">
    <property type="entry name" value="TYR_RECOMBINASE"/>
    <property type="match status" value="1"/>
</dbReference>
<protein>
    <submittedName>
        <fullName evidence="11">Tyrosine recombinase XerC</fullName>
    </submittedName>
</protein>
<dbReference type="AlphaFoldDB" id="J9GIC2"/>
<keyword evidence="8" id="KW-0131">Cell cycle</keyword>
<keyword evidence="3" id="KW-0132">Cell division</keyword>
<keyword evidence="4" id="KW-0159">Chromosome partition</keyword>
<dbReference type="InterPro" id="IPR010998">
    <property type="entry name" value="Integrase_recombinase_N"/>
</dbReference>
<dbReference type="GO" id="GO:0051301">
    <property type="term" value="P:cell division"/>
    <property type="evidence" value="ECO:0007669"/>
    <property type="project" value="UniProtKB-KW"/>
</dbReference>
<keyword evidence="7" id="KW-0233">DNA recombination</keyword>
<dbReference type="GO" id="GO:0003677">
    <property type="term" value="F:DNA binding"/>
    <property type="evidence" value="ECO:0007669"/>
    <property type="project" value="UniProtKB-KW"/>
</dbReference>
<dbReference type="SUPFAM" id="SSF56349">
    <property type="entry name" value="DNA breaking-rejoining enzymes"/>
    <property type="match status" value="1"/>
</dbReference>
<evidence type="ECO:0000256" key="1">
    <source>
        <dbReference type="ARBA" id="ARBA00004496"/>
    </source>
</evidence>
<name>J9GIC2_9ZZZZ</name>
<feature type="domain" description="Tyr recombinase" evidence="9">
    <location>
        <begin position="106"/>
        <end position="284"/>
    </location>
</feature>
<sequence>MKVIQDFLNYLTVEKGYSQQTISTYRDSLESFQIFFRSLDDQLTWESIPTDVVRRWMVTEMERGKGVRTVAKDLSALRTLYKYLLRMQRIEKDPVRILKNPKIHEPLPVFLKQSEVDRLFDGVTFPESFEGLRDRTILLTFYHTGVRVSELVGINVADVRLDEAELKVTGKRNKQRLIPFGSELLQAFRYYLSECSLSEGPLFITSDGNRLTRYQVECIVKKYLSLVSTQSKKSPHVLRHTFATAMLNNGADLESIKELLGHESISTTEVYTHTTFADLKKEYKLAHPRA</sequence>
<dbReference type="GO" id="GO:0007059">
    <property type="term" value="P:chromosome segregation"/>
    <property type="evidence" value="ECO:0007669"/>
    <property type="project" value="UniProtKB-KW"/>
</dbReference>
<evidence type="ECO:0000259" key="9">
    <source>
        <dbReference type="PROSITE" id="PS51898"/>
    </source>
</evidence>
<dbReference type="InterPro" id="IPR002104">
    <property type="entry name" value="Integrase_catalytic"/>
</dbReference>
<dbReference type="Pfam" id="PF02899">
    <property type="entry name" value="Phage_int_SAM_1"/>
    <property type="match status" value="1"/>
</dbReference>
<evidence type="ECO:0000313" key="11">
    <source>
        <dbReference type="EMBL" id="EJX06879.1"/>
    </source>
</evidence>
<dbReference type="InterPro" id="IPR050090">
    <property type="entry name" value="Tyrosine_recombinase_XerCD"/>
</dbReference>
<comment type="caution">
    <text evidence="11">The sequence shown here is derived from an EMBL/GenBank/DDBJ whole genome shotgun (WGS) entry which is preliminary data.</text>
</comment>
<dbReference type="Gene3D" id="1.10.443.10">
    <property type="entry name" value="Intergrase catalytic core"/>
    <property type="match status" value="1"/>
</dbReference>